<dbReference type="STRING" id="33114.A0A2G2VP53"/>
<evidence type="ECO:0000256" key="3">
    <source>
        <dbReference type="ARBA" id="ARBA00023125"/>
    </source>
</evidence>
<dbReference type="InterPro" id="IPR036955">
    <property type="entry name" value="AP2/ERF_dom_sf"/>
</dbReference>
<evidence type="ECO:0000256" key="4">
    <source>
        <dbReference type="ARBA" id="ARBA00023163"/>
    </source>
</evidence>
<dbReference type="SUPFAM" id="SSF54171">
    <property type="entry name" value="DNA-binding domain"/>
    <property type="match status" value="1"/>
</dbReference>
<organism evidence="8 9">
    <name type="scientific">Capsicum baccatum</name>
    <name type="common">Peruvian pepper</name>
    <dbReference type="NCBI Taxonomy" id="33114"/>
    <lineage>
        <taxon>Eukaryota</taxon>
        <taxon>Viridiplantae</taxon>
        <taxon>Streptophyta</taxon>
        <taxon>Embryophyta</taxon>
        <taxon>Tracheophyta</taxon>
        <taxon>Spermatophyta</taxon>
        <taxon>Magnoliopsida</taxon>
        <taxon>eudicotyledons</taxon>
        <taxon>Gunneridae</taxon>
        <taxon>Pentapetalae</taxon>
        <taxon>asterids</taxon>
        <taxon>lamiids</taxon>
        <taxon>Solanales</taxon>
        <taxon>Solanaceae</taxon>
        <taxon>Solanoideae</taxon>
        <taxon>Capsiceae</taxon>
        <taxon>Capsicum</taxon>
    </lineage>
</organism>
<dbReference type="Proteomes" id="UP000224567">
    <property type="component" value="Unassembled WGS sequence"/>
</dbReference>
<keyword evidence="3" id="KW-0238">DNA-binding</keyword>
<evidence type="ECO:0000313" key="9">
    <source>
        <dbReference type="Proteomes" id="UP000224567"/>
    </source>
</evidence>
<accession>A0A2G2VP53</accession>
<name>A0A2G2VP53_CAPBA</name>
<evidence type="ECO:0000313" key="8">
    <source>
        <dbReference type="EMBL" id="PHT34741.1"/>
    </source>
</evidence>
<feature type="domain" description="AP2/ERF" evidence="7">
    <location>
        <begin position="77"/>
        <end position="135"/>
    </location>
</feature>
<dbReference type="SMART" id="SM00380">
    <property type="entry name" value="AP2"/>
    <property type="match status" value="1"/>
</dbReference>
<dbReference type="GO" id="GO:0005634">
    <property type="term" value="C:nucleus"/>
    <property type="evidence" value="ECO:0007669"/>
    <property type="project" value="UniProtKB-SubCell"/>
</dbReference>
<protein>
    <submittedName>
        <fullName evidence="8">Ethylene-responsive transcription factor 1</fullName>
    </submittedName>
</protein>
<keyword evidence="4" id="KW-0804">Transcription</keyword>
<dbReference type="GO" id="GO:0003677">
    <property type="term" value="F:DNA binding"/>
    <property type="evidence" value="ECO:0007669"/>
    <property type="project" value="UniProtKB-KW"/>
</dbReference>
<dbReference type="PANTHER" id="PTHR31190:SF494">
    <property type="entry name" value="OS09G0434500 PROTEIN"/>
    <property type="match status" value="1"/>
</dbReference>
<dbReference type="OrthoDB" id="1930411at2759"/>
<gene>
    <name evidence="8" type="ORF">CQW23_26541</name>
</gene>
<dbReference type="Gene3D" id="3.30.730.10">
    <property type="entry name" value="AP2/ERF domain"/>
    <property type="match status" value="1"/>
</dbReference>
<dbReference type="InterPro" id="IPR044808">
    <property type="entry name" value="ERF_plant"/>
</dbReference>
<dbReference type="InterPro" id="IPR016177">
    <property type="entry name" value="DNA-bd_dom_sf"/>
</dbReference>
<dbReference type="EMBL" id="MLFT02000011">
    <property type="protein sequence ID" value="PHT34741.1"/>
    <property type="molecule type" value="Genomic_DNA"/>
</dbReference>
<keyword evidence="2" id="KW-0805">Transcription regulation</keyword>
<dbReference type="InterPro" id="IPR001471">
    <property type="entry name" value="AP2/ERF_dom"/>
</dbReference>
<comment type="subcellular location">
    <subcellularLocation>
        <location evidence="1">Nucleus</location>
    </subcellularLocation>
</comment>
<evidence type="ECO:0000256" key="5">
    <source>
        <dbReference type="ARBA" id="ARBA00023242"/>
    </source>
</evidence>
<reference evidence="9" key="2">
    <citation type="journal article" date="2017" name="J. Anim. Genet.">
        <title>Multiple reference genome sequences of hot pepper reveal the massive evolution of plant disease resistance genes by retroduplication.</title>
        <authorList>
            <person name="Kim S."/>
            <person name="Park J."/>
            <person name="Yeom S.-I."/>
            <person name="Kim Y.-M."/>
            <person name="Seo E."/>
            <person name="Kim K.-T."/>
            <person name="Kim M.-S."/>
            <person name="Lee J.M."/>
            <person name="Cheong K."/>
            <person name="Shin H.-S."/>
            <person name="Kim S.-B."/>
            <person name="Han K."/>
            <person name="Lee J."/>
            <person name="Park M."/>
            <person name="Lee H.-A."/>
            <person name="Lee H.-Y."/>
            <person name="Lee Y."/>
            <person name="Oh S."/>
            <person name="Lee J.H."/>
            <person name="Choi E."/>
            <person name="Choi E."/>
            <person name="Lee S.E."/>
            <person name="Jeon J."/>
            <person name="Kim H."/>
            <person name="Choi G."/>
            <person name="Song H."/>
            <person name="Lee J."/>
            <person name="Lee S.-C."/>
            <person name="Kwon J.-K."/>
            <person name="Lee H.-Y."/>
            <person name="Koo N."/>
            <person name="Hong Y."/>
            <person name="Kim R.W."/>
            <person name="Kang W.-H."/>
            <person name="Huh J.H."/>
            <person name="Kang B.-C."/>
            <person name="Yang T.-J."/>
            <person name="Lee Y.-H."/>
            <person name="Bennetzen J.L."/>
            <person name="Choi D."/>
        </authorList>
    </citation>
    <scope>NUCLEOTIDE SEQUENCE [LARGE SCALE GENOMIC DNA]</scope>
    <source>
        <strain evidence="9">cv. PBC81</strain>
    </source>
</reference>
<feature type="region of interest" description="Disordered" evidence="6">
    <location>
        <begin position="44"/>
        <end position="82"/>
    </location>
</feature>
<dbReference type="PANTHER" id="PTHR31190">
    <property type="entry name" value="DNA-BINDING DOMAIN"/>
    <property type="match status" value="1"/>
</dbReference>
<evidence type="ECO:0000256" key="6">
    <source>
        <dbReference type="SAM" id="MobiDB-lite"/>
    </source>
</evidence>
<dbReference type="AlphaFoldDB" id="A0A2G2VP53"/>
<keyword evidence="5" id="KW-0539">Nucleus</keyword>
<dbReference type="Pfam" id="PF00847">
    <property type="entry name" value="AP2"/>
    <property type="match status" value="1"/>
</dbReference>
<dbReference type="PROSITE" id="PS51032">
    <property type="entry name" value="AP2_ERF"/>
    <property type="match status" value="1"/>
</dbReference>
<dbReference type="GO" id="GO:0009873">
    <property type="term" value="P:ethylene-activated signaling pathway"/>
    <property type="evidence" value="ECO:0007669"/>
    <property type="project" value="InterPro"/>
</dbReference>
<evidence type="ECO:0000256" key="2">
    <source>
        <dbReference type="ARBA" id="ARBA00023015"/>
    </source>
</evidence>
<dbReference type="PRINTS" id="PR00367">
    <property type="entry name" value="ETHRSPELEMNT"/>
</dbReference>
<keyword evidence="9" id="KW-1185">Reference proteome</keyword>
<sequence length="140" mass="16086">MQREMVHALRDPLVPGEHLDHISVKIAELREALESITAEQNYLKAHDSRHCHSSKSMKSGDSNCDADKSSKRNRKNPYRGIRQRPWGKWATEICDPRKGIRVWLGTFNSAKEAARAYDIESEESEARMLRYAKVQAHAEN</sequence>
<evidence type="ECO:0000259" key="7">
    <source>
        <dbReference type="PROSITE" id="PS51032"/>
    </source>
</evidence>
<dbReference type="GO" id="GO:0003700">
    <property type="term" value="F:DNA-binding transcription factor activity"/>
    <property type="evidence" value="ECO:0007669"/>
    <property type="project" value="InterPro"/>
</dbReference>
<evidence type="ECO:0000256" key="1">
    <source>
        <dbReference type="ARBA" id="ARBA00004123"/>
    </source>
</evidence>
<proteinExistence type="predicted"/>
<comment type="caution">
    <text evidence="8">The sequence shown here is derived from an EMBL/GenBank/DDBJ whole genome shotgun (WGS) entry which is preliminary data.</text>
</comment>
<dbReference type="CDD" id="cd00018">
    <property type="entry name" value="AP2"/>
    <property type="match status" value="1"/>
</dbReference>
<reference evidence="8 9" key="1">
    <citation type="journal article" date="2017" name="Genome Biol.">
        <title>New reference genome sequences of hot pepper reveal the massive evolution of plant disease-resistance genes by retroduplication.</title>
        <authorList>
            <person name="Kim S."/>
            <person name="Park J."/>
            <person name="Yeom S.I."/>
            <person name="Kim Y.M."/>
            <person name="Seo E."/>
            <person name="Kim K.T."/>
            <person name="Kim M.S."/>
            <person name="Lee J.M."/>
            <person name="Cheong K."/>
            <person name="Shin H.S."/>
            <person name="Kim S.B."/>
            <person name="Han K."/>
            <person name="Lee J."/>
            <person name="Park M."/>
            <person name="Lee H.A."/>
            <person name="Lee H.Y."/>
            <person name="Lee Y."/>
            <person name="Oh S."/>
            <person name="Lee J.H."/>
            <person name="Choi E."/>
            <person name="Choi E."/>
            <person name="Lee S.E."/>
            <person name="Jeon J."/>
            <person name="Kim H."/>
            <person name="Choi G."/>
            <person name="Song H."/>
            <person name="Lee J."/>
            <person name="Lee S.C."/>
            <person name="Kwon J.K."/>
            <person name="Lee H.Y."/>
            <person name="Koo N."/>
            <person name="Hong Y."/>
            <person name="Kim R.W."/>
            <person name="Kang W.H."/>
            <person name="Huh J.H."/>
            <person name="Kang B.C."/>
            <person name="Yang T.J."/>
            <person name="Lee Y.H."/>
            <person name="Bennetzen J.L."/>
            <person name="Choi D."/>
        </authorList>
    </citation>
    <scope>NUCLEOTIDE SEQUENCE [LARGE SCALE GENOMIC DNA]</scope>
    <source>
        <strain evidence="9">cv. PBC81</strain>
    </source>
</reference>